<gene>
    <name evidence="1" type="ORF">ELD05_00590</name>
</gene>
<dbReference type="AlphaFoldDB" id="A0A3T0D3N6"/>
<name>A0A3T0D3N6_9FIRM</name>
<dbReference type="Proteomes" id="UP000282930">
    <property type="component" value="Chromosome"/>
</dbReference>
<dbReference type="KEGG" id="ccha:ELD05_00590"/>
<reference evidence="1 2" key="1">
    <citation type="submission" date="2018-12" db="EMBL/GenBank/DDBJ databases">
        <title>Genome sequence from the cellulolytic species, Caldicellulosiruptor changbaiensis.</title>
        <authorList>
            <person name="Blumer-Schuette S.E."/>
            <person name="Mendoza C."/>
        </authorList>
    </citation>
    <scope>NUCLEOTIDE SEQUENCE [LARGE SCALE GENOMIC DNA]</scope>
    <source>
        <strain evidence="1 2">CBS-Z</strain>
    </source>
</reference>
<accession>A0A3T0D3N6</accession>
<sequence length="133" mass="15323">MRCYLIGNDVKTLKEHIEKIGPDKYAKEYLLRKMLYLHIYIEDLTPTQANIIKQTMLSIGSDAVVNKGCIDHSVESSDCLVFGSLLQLERFCEKLKKQPFKLKEVAYEVQKIVEGFKNDCLCSGRTREEKDDS</sequence>
<dbReference type="EMBL" id="CP034791">
    <property type="protein sequence ID" value="AZT89300.1"/>
    <property type="molecule type" value="Genomic_DNA"/>
</dbReference>
<evidence type="ECO:0000313" key="1">
    <source>
        <dbReference type="EMBL" id="AZT89300.1"/>
    </source>
</evidence>
<keyword evidence="2" id="KW-1185">Reference proteome</keyword>
<proteinExistence type="predicted"/>
<dbReference type="RefSeq" id="WP_127350920.1">
    <property type="nucleotide sequence ID" value="NZ_CP034791.1"/>
</dbReference>
<protein>
    <submittedName>
        <fullName evidence="1">Uncharacterized protein</fullName>
    </submittedName>
</protein>
<evidence type="ECO:0000313" key="2">
    <source>
        <dbReference type="Proteomes" id="UP000282930"/>
    </source>
</evidence>
<organism evidence="1 2">
    <name type="scientific">Caldicellulosiruptor changbaiensis</name>
    <dbReference type="NCBI Taxonomy" id="1222016"/>
    <lineage>
        <taxon>Bacteria</taxon>
        <taxon>Bacillati</taxon>
        <taxon>Bacillota</taxon>
        <taxon>Bacillota incertae sedis</taxon>
        <taxon>Caldicellulosiruptorales</taxon>
        <taxon>Caldicellulosiruptoraceae</taxon>
        <taxon>Caldicellulosiruptor</taxon>
    </lineage>
</organism>